<dbReference type="Pfam" id="PF13205">
    <property type="entry name" value="Big_5"/>
    <property type="match status" value="1"/>
</dbReference>
<dbReference type="InterPro" id="IPR032812">
    <property type="entry name" value="SbsA_Ig"/>
</dbReference>
<accession>A0A8J3LUR2</accession>
<dbReference type="InterPro" id="IPR046540">
    <property type="entry name" value="DMFA2_C"/>
</dbReference>
<evidence type="ECO:0000256" key="1">
    <source>
        <dbReference type="ARBA" id="ARBA00022729"/>
    </source>
</evidence>
<gene>
    <name evidence="7" type="ORF">Pfl04_20490</name>
</gene>
<evidence type="ECO:0000259" key="6">
    <source>
        <dbReference type="Pfam" id="PF20254"/>
    </source>
</evidence>
<dbReference type="InterPro" id="IPR025141">
    <property type="entry name" value="DUF4082"/>
</dbReference>
<feature type="domain" description="DUF4082" evidence="5">
    <location>
        <begin position="648"/>
        <end position="792"/>
    </location>
</feature>
<dbReference type="Proteomes" id="UP000653674">
    <property type="component" value="Unassembled WGS sequence"/>
</dbReference>
<evidence type="ECO:0008006" key="9">
    <source>
        <dbReference type="Google" id="ProtNLM"/>
    </source>
</evidence>
<evidence type="ECO:0000256" key="2">
    <source>
        <dbReference type="SAM" id="MobiDB-lite"/>
    </source>
</evidence>
<feature type="domain" description="N,N-dimethylformamidase beta subunit-like C-terminal" evidence="6">
    <location>
        <begin position="105"/>
        <end position="501"/>
    </location>
</feature>
<dbReference type="Pfam" id="PF20254">
    <property type="entry name" value="DMFA2_C"/>
    <property type="match status" value="1"/>
</dbReference>
<protein>
    <recommendedName>
        <fullName evidence="9">Ig-like domain-containing protein</fullName>
    </recommendedName>
</protein>
<evidence type="ECO:0000259" key="5">
    <source>
        <dbReference type="Pfam" id="PF13313"/>
    </source>
</evidence>
<feature type="chain" id="PRO_5035304549" description="Ig-like domain-containing protein" evidence="3">
    <location>
        <begin position="48"/>
        <end position="1228"/>
    </location>
</feature>
<dbReference type="AlphaFoldDB" id="A0A8J3LUR2"/>
<comment type="caution">
    <text evidence="7">The sequence shown here is derived from an EMBL/GenBank/DDBJ whole genome shotgun (WGS) entry which is preliminary data.</text>
</comment>
<feature type="region of interest" description="Disordered" evidence="2">
    <location>
        <begin position="353"/>
        <end position="373"/>
    </location>
</feature>
<evidence type="ECO:0000256" key="3">
    <source>
        <dbReference type="SAM" id="SignalP"/>
    </source>
</evidence>
<dbReference type="InterPro" id="IPR014756">
    <property type="entry name" value="Ig_E-set"/>
</dbReference>
<evidence type="ECO:0000259" key="4">
    <source>
        <dbReference type="Pfam" id="PF13205"/>
    </source>
</evidence>
<feature type="domain" description="SbsA Ig-like" evidence="4">
    <location>
        <begin position="802"/>
        <end position="900"/>
    </location>
</feature>
<name>A0A8J3LUR2_9ACTN</name>
<dbReference type="EMBL" id="BONU01000010">
    <property type="protein sequence ID" value="GIG73645.1"/>
    <property type="molecule type" value="Genomic_DNA"/>
</dbReference>
<feature type="domain" description="DUF4082" evidence="5">
    <location>
        <begin position="915"/>
        <end position="1055"/>
    </location>
</feature>
<dbReference type="Pfam" id="PF17957">
    <property type="entry name" value="Big_7"/>
    <property type="match status" value="1"/>
</dbReference>
<sequence>MAAMNVVRAANRGWCIRRRAGRAVAALTAAVAMAAAGLVAGAAPASAATCSPNLVVCENSQPGTPASEWDISGAGDETLQGFAADMSVNVGGSISFKIQAQQAYTIDIYRLGWYGGNGARKITRLPGTFPAQNQTTECVTDNATQIFDCGTWAVSATWAVPATAVSGVYLAVLTRTDNGNASHIPFVVRDDASTSQVVFKTSDATWQAYNTYGGANFYSGPNGRATKLSYNRPFATRDLFDGRDYLFSNEYPMIRFLERNGYDVSYITDVDADRRGDQIRNHNVFLSVGHDEYWSGPQRAAVEAARDAGTSLAFFSGNEVYWKTRWENSQDGHNTDHRTLVCYKETWANAKSDPSPEWTGTYRDPRFSPPSNGGRPENALTGVMFMSNSDDLALQVPAAEGKYRFWRNTGVANLAAGQTATLAPHTIGYESDEDVDNGFRPAGLIRLSTTTGDTPEYLRDFGSEVTPGTTTHHLTLYRAPSGALVFGAGTIQWAWGLDDNHDSGYDPIAPADPAMQQATINLLADMGVQPATRMSGTVAATKSTDTAGPTVTITSPAAGASFANGTKVTVQGTATDSGGRVAGIEVSTDGGATWHPATGTESWSYSYYATGDGSSTVNARATDDSANVGATASRQVALTGSTSLFGDRVPANPAANDASAVELGVKVVPQTDGFIKGVRFYKDAGNTGTHNGSLWSVDGDLLATGTFTGETATGWQTLIFSPPVPVIAGTAYLASYTAPNGHYAADPWFFSYAGHVAAPLSAPRNHEAGGNGVFGNPGQFPSRTFQAANYYVDVLFDSATSSPPQVSTVTPTPGALYVLVSTRPTVTFNKPVDGSTIQFTLSDAGNASVGGSVSYDSSTRTATFTPSSALAAGRAFTATVQATDTYGNPMKAPKTWTFTTDPGNTTINRLFEVDAVPAVAAVNDSDAVSLGVKFTPSADGSVIGIRYYKGAGNGGIHTGSLWSSTGTRLATATFSDESSTGWQTVYFAQAVSVTGGTQYVASYYAPRGHYAASGGFFASTWTNGPLVAASGANGVYQYGSDTFPTSSFGSSNYWVDPLFITAPAAPQPEVPEGSVTVFPSTATPVNANWNDPAAIEVGAKFTTDVAGVVNGVRFYKGAANGGTHTGSLWSSTGTLLATGTFVGETQSGWQTMLFSSPVTVTPGATYVVSYSSVAGRYAVDLNGLSAGANNAPLHIPPGGGLYKYGSGFPAATTNHNFWVDAVFTPNAS</sequence>
<keyword evidence="1 3" id="KW-0732">Signal</keyword>
<dbReference type="InterPro" id="IPR014755">
    <property type="entry name" value="Cu-Rt/internalin_Ig-like"/>
</dbReference>
<organism evidence="7 8">
    <name type="scientific">Planosporangium flavigriseum</name>
    <dbReference type="NCBI Taxonomy" id="373681"/>
    <lineage>
        <taxon>Bacteria</taxon>
        <taxon>Bacillati</taxon>
        <taxon>Actinomycetota</taxon>
        <taxon>Actinomycetes</taxon>
        <taxon>Micromonosporales</taxon>
        <taxon>Micromonosporaceae</taxon>
        <taxon>Planosporangium</taxon>
    </lineage>
</organism>
<evidence type="ECO:0000313" key="8">
    <source>
        <dbReference type="Proteomes" id="UP000653674"/>
    </source>
</evidence>
<dbReference type="Pfam" id="PF13313">
    <property type="entry name" value="DUF4082"/>
    <property type="match status" value="3"/>
</dbReference>
<dbReference type="Gene3D" id="2.60.40.650">
    <property type="match status" value="1"/>
</dbReference>
<feature type="signal peptide" evidence="3">
    <location>
        <begin position="1"/>
        <end position="47"/>
    </location>
</feature>
<reference evidence="7" key="1">
    <citation type="submission" date="2021-01" db="EMBL/GenBank/DDBJ databases">
        <title>Whole genome shotgun sequence of Planosporangium flavigriseum NBRC 105377.</title>
        <authorList>
            <person name="Komaki H."/>
            <person name="Tamura T."/>
        </authorList>
    </citation>
    <scope>NUCLEOTIDE SEQUENCE</scope>
    <source>
        <strain evidence="7">NBRC 105377</strain>
    </source>
</reference>
<evidence type="ECO:0000313" key="7">
    <source>
        <dbReference type="EMBL" id="GIG73645.1"/>
    </source>
</evidence>
<feature type="domain" description="DUF4082" evidence="5">
    <location>
        <begin position="1082"/>
        <end position="1219"/>
    </location>
</feature>
<dbReference type="Gene3D" id="2.60.40.1220">
    <property type="match status" value="1"/>
</dbReference>
<dbReference type="SUPFAM" id="SSF81296">
    <property type="entry name" value="E set domains"/>
    <property type="match status" value="1"/>
</dbReference>
<keyword evidence="8" id="KW-1185">Reference proteome</keyword>
<proteinExistence type="predicted"/>